<feature type="site" description="Cleavage; by autolysis" evidence="8">
    <location>
        <begin position="181"/>
        <end position="182"/>
    </location>
</feature>
<dbReference type="Gene3D" id="3.60.70.12">
    <property type="entry name" value="L-amino peptidase D-ALA esterase/amidase"/>
    <property type="match status" value="1"/>
</dbReference>
<reference evidence="9 10" key="1">
    <citation type="journal article" date="2014" name="Appl. Environ. Microbiol.">
        <title>Genomic encyclopedia of type strains of the genus Bifidobacterium.</title>
        <authorList>
            <person name="Milani C."/>
            <person name="Lugli G.A."/>
            <person name="Duranti S."/>
            <person name="Turroni F."/>
            <person name="Bottacini F."/>
            <person name="Mangifesta M."/>
            <person name="Sanchez B."/>
            <person name="Viappiani A."/>
            <person name="Mancabelli L."/>
            <person name="Taminiau B."/>
            <person name="Delcenserie V."/>
            <person name="Barrangou R."/>
            <person name="Margolles A."/>
            <person name="van Sinderen D."/>
            <person name="Ventura M."/>
        </authorList>
    </citation>
    <scope>NUCLEOTIDE SEQUENCE [LARGE SCALE GENOMIC DNA]</scope>
    <source>
        <strain evidence="9 10">LMG 11587</strain>
    </source>
</reference>
<comment type="function">
    <text evidence="8">Catalyzes two activities which are involved in the cyclic version of arginine biosynthesis: the synthesis of N-acetylglutamate from glutamate and acetyl-CoA as the acetyl donor, and of ornithine by transacetylation between N(2)-acetylornithine and glutamate.</text>
</comment>
<dbReference type="AlphaFoldDB" id="A0A087VUG9"/>
<evidence type="ECO:0000256" key="7">
    <source>
        <dbReference type="ARBA" id="ARBA00023315"/>
    </source>
</evidence>
<feature type="site" description="Involved in the stabilization of negative charge on the oxyanion by the formation of the oxyanion hole" evidence="8">
    <location>
        <position position="111"/>
    </location>
</feature>
<keyword evidence="6 8" id="KW-0068">Autocatalytic cleavage</keyword>
<evidence type="ECO:0000256" key="8">
    <source>
        <dbReference type="HAMAP-Rule" id="MF_01106"/>
    </source>
</evidence>
<dbReference type="SUPFAM" id="SSF56266">
    <property type="entry name" value="DmpA/ArgJ-like"/>
    <property type="match status" value="1"/>
</dbReference>
<keyword evidence="8" id="KW-0055">Arginine biosynthesis</keyword>
<name>A0A087VUG9_9BIFI</name>
<evidence type="ECO:0000256" key="6">
    <source>
        <dbReference type="ARBA" id="ARBA00022813"/>
    </source>
</evidence>
<dbReference type="HOGENOM" id="CLU_027172_2_0_11"/>
<feature type="site" description="Involved in the stabilization of negative charge on the oxyanion by the formation of the oxyanion hole" evidence="8">
    <location>
        <position position="110"/>
    </location>
</feature>
<organism evidence="9 10">
    <name type="scientific">Bifidobacterium [indicum] DSM 20214 = LMG 11587</name>
    <dbReference type="NCBI Taxonomy" id="1341694"/>
    <lineage>
        <taxon>Bacteria</taxon>
        <taxon>Bacillati</taxon>
        <taxon>Actinomycetota</taxon>
        <taxon>Actinomycetes</taxon>
        <taxon>Bifidobacteriales</taxon>
        <taxon>Bifidobacteriaceae</taxon>
        <taxon>Bifidobacterium</taxon>
    </lineage>
</organism>
<feature type="binding site" evidence="8">
    <location>
        <position position="182"/>
    </location>
    <ligand>
        <name>substrate</name>
    </ligand>
</feature>
<dbReference type="FunFam" id="3.10.20.340:FF:000003">
    <property type="entry name" value="Arginine biosynthesis bifunctional protein ArgJ"/>
    <property type="match status" value="1"/>
</dbReference>
<proteinExistence type="inferred from homology"/>
<dbReference type="GO" id="GO:0006526">
    <property type="term" value="P:L-arginine biosynthetic process"/>
    <property type="evidence" value="ECO:0007669"/>
    <property type="project" value="UniProtKB-UniRule"/>
</dbReference>
<evidence type="ECO:0000256" key="2">
    <source>
        <dbReference type="ARBA" id="ARBA00006774"/>
    </source>
</evidence>
<dbReference type="RefSeq" id="WP_033490341.1">
    <property type="nucleotide sequence ID" value="NZ_CP006018.1"/>
</dbReference>
<evidence type="ECO:0000313" key="9">
    <source>
        <dbReference type="EMBL" id="AIC92095.1"/>
    </source>
</evidence>
<dbReference type="InterPro" id="IPR016117">
    <property type="entry name" value="ArgJ-like_dom_sf"/>
</dbReference>
<accession>A0A087VUG9</accession>
<feature type="chain" id="PRO_5023533937" description="Arginine biosynthesis bifunctional protein ArgJ alpha chain" evidence="8">
    <location>
        <begin position="1"/>
        <end position="181"/>
    </location>
</feature>
<comment type="catalytic activity">
    <reaction evidence="8">
        <text>L-glutamate + acetyl-CoA = N-acetyl-L-glutamate + CoA + H(+)</text>
        <dbReference type="Rhea" id="RHEA:24292"/>
        <dbReference type="ChEBI" id="CHEBI:15378"/>
        <dbReference type="ChEBI" id="CHEBI:29985"/>
        <dbReference type="ChEBI" id="CHEBI:44337"/>
        <dbReference type="ChEBI" id="CHEBI:57287"/>
        <dbReference type="ChEBI" id="CHEBI:57288"/>
        <dbReference type="EC" id="2.3.1.1"/>
    </reaction>
</comment>
<keyword evidence="8" id="KW-0511">Multifunctional enzyme</keyword>
<keyword evidence="5 8" id="KW-0808">Transferase</keyword>
<keyword evidence="8" id="KW-0028">Amino-acid biosynthesis</keyword>
<comment type="subunit">
    <text evidence="3 8">Heterotetramer of two alpha and two beta chains.</text>
</comment>
<feature type="active site" description="Nucleophile" evidence="8">
    <location>
        <position position="182"/>
    </location>
</feature>
<dbReference type="GO" id="GO:0005737">
    <property type="term" value="C:cytoplasm"/>
    <property type="evidence" value="ECO:0007669"/>
    <property type="project" value="UniProtKB-SubCell"/>
</dbReference>
<evidence type="ECO:0000256" key="1">
    <source>
        <dbReference type="ARBA" id="ARBA00004496"/>
    </source>
</evidence>
<gene>
    <name evidence="8" type="primary">argJ</name>
    <name evidence="9" type="ORF">BINDI_0825</name>
</gene>
<feature type="binding site" evidence="8">
    <location>
        <position position="262"/>
    </location>
    <ligand>
        <name>substrate</name>
    </ligand>
</feature>
<dbReference type="EC" id="2.3.1.35" evidence="8"/>
<dbReference type="NCBIfam" id="TIGR00120">
    <property type="entry name" value="ArgJ"/>
    <property type="match status" value="1"/>
</dbReference>
<dbReference type="EC" id="2.3.1.1" evidence="8"/>
<dbReference type="Gene3D" id="3.10.20.340">
    <property type="entry name" value="ArgJ beta chain, C-terminal domain"/>
    <property type="match status" value="1"/>
</dbReference>
<keyword evidence="4 8" id="KW-0963">Cytoplasm</keyword>
<dbReference type="UniPathway" id="UPA00068">
    <property type="reaction ID" value="UER00106"/>
</dbReference>
<dbReference type="InterPro" id="IPR042195">
    <property type="entry name" value="ArgJ_beta_C"/>
</dbReference>
<dbReference type="InterPro" id="IPR002813">
    <property type="entry name" value="Arg_biosynth_ArgJ"/>
</dbReference>
<dbReference type="GO" id="GO:0006592">
    <property type="term" value="P:ornithine biosynthetic process"/>
    <property type="evidence" value="ECO:0007669"/>
    <property type="project" value="TreeGrafter"/>
</dbReference>
<dbReference type="PANTHER" id="PTHR23100">
    <property type="entry name" value="ARGININE BIOSYNTHESIS BIFUNCTIONAL PROTEIN ARGJ"/>
    <property type="match status" value="1"/>
</dbReference>
<feature type="binding site" evidence="8">
    <location>
        <position position="384"/>
    </location>
    <ligand>
        <name>substrate</name>
    </ligand>
</feature>
<comment type="similarity">
    <text evidence="2 8">Belongs to the ArgJ family.</text>
</comment>
<dbReference type="EMBL" id="CP006018">
    <property type="protein sequence ID" value="AIC92095.1"/>
    <property type="molecule type" value="Genomic_DNA"/>
</dbReference>
<dbReference type="HAMAP" id="MF_01106">
    <property type="entry name" value="ArgJ"/>
    <property type="match status" value="1"/>
</dbReference>
<feature type="binding site" evidence="8">
    <location>
        <position position="149"/>
    </location>
    <ligand>
        <name>substrate</name>
    </ligand>
</feature>
<dbReference type="NCBIfam" id="NF003802">
    <property type="entry name" value="PRK05388.1"/>
    <property type="match status" value="1"/>
</dbReference>
<dbReference type="GO" id="GO:0004042">
    <property type="term" value="F:L-glutamate N-acetyltransferase activity"/>
    <property type="evidence" value="ECO:0007669"/>
    <property type="project" value="UniProtKB-UniRule"/>
</dbReference>
<feature type="chain" id="PRO_5023533936" description="Arginine biosynthesis bifunctional protein ArgJ beta chain" evidence="8">
    <location>
        <begin position="182"/>
        <end position="389"/>
    </location>
</feature>
<dbReference type="GO" id="GO:0004358">
    <property type="term" value="F:L-glutamate N-acetyltransferase activity, acting on acetyl-L-ornithine as donor"/>
    <property type="evidence" value="ECO:0007669"/>
    <property type="project" value="UniProtKB-UniRule"/>
</dbReference>
<evidence type="ECO:0000256" key="4">
    <source>
        <dbReference type="ARBA" id="ARBA00022490"/>
    </source>
</evidence>
<dbReference type="KEGG" id="bii:BINDI_0825"/>
<dbReference type="PANTHER" id="PTHR23100:SF0">
    <property type="entry name" value="ARGININE BIOSYNTHESIS BIFUNCTIONAL PROTEIN ARGJ, MITOCHONDRIAL"/>
    <property type="match status" value="1"/>
</dbReference>
<comment type="catalytic activity">
    <reaction evidence="8">
        <text>N(2)-acetyl-L-ornithine + L-glutamate = N-acetyl-L-glutamate + L-ornithine</text>
        <dbReference type="Rhea" id="RHEA:15349"/>
        <dbReference type="ChEBI" id="CHEBI:29985"/>
        <dbReference type="ChEBI" id="CHEBI:44337"/>
        <dbReference type="ChEBI" id="CHEBI:46911"/>
        <dbReference type="ChEBI" id="CHEBI:57805"/>
        <dbReference type="EC" id="2.3.1.35"/>
    </reaction>
</comment>
<dbReference type="Proteomes" id="UP000028569">
    <property type="component" value="Chromosome"/>
</dbReference>
<dbReference type="CDD" id="cd02152">
    <property type="entry name" value="OAT"/>
    <property type="match status" value="1"/>
</dbReference>
<comment type="pathway">
    <text evidence="8">Amino-acid biosynthesis; L-arginine biosynthesis; L-ornithine and N-acetyl-L-glutamate from L-glutamate and N(2)-acetyl-L-ornithine (cyclic): step 1/1.</text>
</comment>
<dbReference type="OrthoDB" id="9804242at2"/>
<dbReference type="Pfam" id="PF01960">
    <property type="entry name" value="ArgJ"/>
    <property type="match status" value="1"/>
</dbReference>
<comment type="pathway">
    <text evidence="8">Amino-acid biosynthesis; L-arginine biosynthesis; N(2)-acetyl-L-ornithine from L-glutamate: step 1/4.</text>
</comment>
<evidence type="ECO:0000256" key="5">
    <source>
        <dbReference type="ARBA" id="ARBA00022679"/>
    </source>
</evidence>
<keyword evidence="10" id="KW-1185">Reference proteome</keyword>
<sequence>MSVTYAAGFQAGTAKAHRTGGSERKNLTMIVNQGPMDTAVGVFTPNRFRAAPVIWTERILTDGHAGAVVINSGNANACTGQEGLEQTRNTAIKAAGLLGLEPERVAICSTGIIGHLLHLDAILSGVDQAHADLAGDDHAGADAAKAIMTTDTTSKTVTLDGAGYRLGGMVKGSGMIAPQLATMICLITTDAVLDPGQARTALRRACDTSFNRIDVDGCMSTNDTVLLMASGASGVRPDMEEFQALLDHACSDLARQIIGDGEGAHHQIRIRVQGADDEYGALACARAVAGSNLLKCAVAGNDPNWGRVVSSLGTVPESEAAYDPARVSVDFNGIRVCDGGKPGQDPDLVDLTLPEVHIDIDLHQGSAQADVWTDDLTHDYVAINADYTS</sequence>
<keyword evidence="7 8" id="KW-0012">Acyltransferase</keyword>
<protein>
    <recommendedName>
        <fullName evidence="8">Arginine biosynthesis bifunctional protein ArgJ</fullName>
    </recommendedName>
    <domain>
        <recommendedName>
            <fullName evidence="8">Glutamate N-acetyltransferase</fullName>
            <ecNumber evidence="8">2.3.1.35</ecNumber>
        </recommendedName>
        <alternativeName>
            <fullName evidence="8">Ornithine acetyltransferase</fullName>
            <shortName evidence="8">OATase</shortName>
        </alternativeName>
        <alternativeName>
            <fullName evidence="8">Ornithine transacetylase</fullName>
        </alternativeName>
    </domain>
    <domain>
        <recommendedName>
            <fullName evidence="8">Amino-acid acetyltransferase</fullName>
            <ecNumber evidence="8">2.3.1.1</ecNumber>
        </recommendedName>
        <alternativeName>
            <fullName evidence="8">N-acetylglutamate synthase</fullName>
            <shortName evidence="8">AGSase</shortName>
        </alternativeName>
    </domain>
    <component>
        <recommendedName>
            <fullName evidence="8">Arginine biosynthesis bifunctional protein ArgJ alpha chain</fullName>
        </recommendedName>
    </component>
    <component>
        <recommendedName>
            <fullName evidence="8">Arginine biosynthesis bifunctional protein ArgJ beta chain</fullName>
        </recommendedName>
    </component>
</protein>
<evidence type="ECO:0000313" key="10">
    <source>
        <dbReference type="Proteomes" id="UP000028569"/>
    </source>
</evidence>
<feature type="binding site" evidence="8">
    <location>
        <position position="171"/>
    </location>
    <ligand>
        <name>substrate</name>
    </ligand>
</feature>
<comment type="subcellular location">
    <subcellularLocation>
        <location evidence="1 8">Cytoplasm</location>
    </subcellularLocation>
</comment>
<feature type="binding site" evidence="8">
    <location>
        <position position="389"/>
    </location>
    <ligand>
        <name>substrate</name>
    </ligand>
</feature>
<evidence type="ECO:0000256" key="3">
    <source>
        <dbReference type="ARBA" id="ARBA00011475"/>
    </source>
</evidence>